<feature type="region of interest" description="Disordered" evidence="13">
    <location>
        <begin position="321"/>
        <end position="356"/>
    </location>
</feature>
<dbReference type="RefSeq" id="XP_049179954.1">
    <property type="nucleotide sequence ID" value="XM_049324254.1"/>
</dbReference>
<keyword evidence="4" id="KW-0808">Transferase</keyword>
<keyword evidence="17" id="KW-1185">Reference proteome</keyword>
<organism evidence="16 17">
    <name type="scientific">Candida oxycetoniae</name>
    <dbReference type="NCBI Taxonomy" id="497107"/>
    <lineage>
        <taxon>Eukaryota</taxon>
        <taxon>Fungi</taxon>
        <taxon>Dikarya</taxon>
        <taxon>Ascomycota</taxon>
        <taxon>Saccharomycotina</taxon>
        <taxon>Pichiomycetes</taxon>
        <taxon>Debaryomycetaceae</taxon>
        <taxon>Candida/Lodderomyces clade</taxon>
        <taxon>Candida</taxon>
    </lineage>
</organism>
<dbReference type="EC" id="2.3.2.27" evidence="3"/>
<gene>
    <name evidence="16" type="ORF">KGF56_002970</name>
</gene>
<feature type="region of interest" description="Disordered" evidence="13">
    <location>
        <begin position="178"/>
        <end position="203"/>
    </location>
</feature>
<feature type="domain" description="RING-type" evidence="15">
    <location>
        <begin position="366"/>
        <end position="408"/>
    </location>
</feature>
<evidence type="ECO:0000259" key="15">
    <source>
        <dbReference type="PROSITE" id="PS50089"/>
    </source>
</evidence>
<keyword evidence="8" id="KW-0833">Ubl conjugation pathway</keyword>
<comment type="catalytic activity">
    <reaction evidence="1">
        <text>S-ubiquitinyl-[E2 ubiquitin-conjugating enzyme]-L-cysteine + [acceptor protein]-L-lysine = [E2 ubiquitin-conjugating enzyme]-L-cysteine + N(6)-ubiquitinyl-[acceptor protein]-L-lysine.</text>
        <dbReference type="EC" id="2.3.2.27"/>
    </reaction>
</comment>
<dbReference type="GO" id="GO:0006511">
    <property type="term" value="P:ubiquitin-dependent protein catabolic process"/>
    <property type="evidence" value="ECO:0007669"/>
    <property type="project" value="TreeGrafter"/>
</dbReference>
<dbReference type="PANTHER" id="PTHR45977">
    <property type="entry name" value="TARGET OF ERK KINASE MPK-1"/>
    <property type="match status" value="1"/>
</dbReference>
<sequence length="626" mass="70156">MSQQTTVVPNDGFQSAPTLLLYPSSSAGSFYTAGPSPEDGENSFDSSNENHTFAFIGSTPSTVLFILALAVGVFIALLFVYFTLRCFVRSKYGIVGVPISGGGSGNGGGARRGRLGIFYGYPRAPFLFTGRSEGEQRGGGGDTFAHVFSNTEIEEQLNYIRDHRDLRADIIEQRLANPSQSGNITGSEYRRRRRRTVRGRGRRNRRFSKMKKLTMEEVEKLFPKKSYYDWLNGGKERDVRNREGKIKEEPDYDEKDEDLVVNLGVTDEGESVNTLYTTREETDAQSNKEIEMKSLGGTVTCTDIEHDLADEGTTAQSTIIGKSFKNGSGTQQHDNYDNNNNNNNNNDDDDDDEKEARSIHYDSGACAICLETIDEDEMVRGLICGHVFHATCIDPWVTRRRACCPMCKRDYLFKRDYHQDGESNNDGDVSALSGTYNNNRREGRGAREEEEDNNEDDDDDNYSIDLDEIRTNPSLQAMLQELVPISERVRITLNDPRYANLNLEERAHDMANKKYGRFFKIIWWKLVGITKNDLFNWAVLFIAKSYREEEARAAAATAAAAAVAAASADATTIMPNTSEEIGPDPIDVLLLSSPVSSNAENIQERLQERIQSNSVTFSREIIENRV</sequence>
<dbReference type="GO" id="GO:0016020">
    <property type="term" value="C:membrane"/>
    <property type="evidence" value="ECO:0007669"/>
    <property type="project" value="UniProtKB-SubCell"/>
</dbReference>
<feature type="compositionally biased region" description="Basic residues" evidence="13">
    <location>
        <begin position="190"/>
        <end position="203"/>
    </location>
</feature>
<dbReference type="SMART" id="SM00184">
    <property type="entry name" value="RING"/>
    <property type="match status" value="1"/>
</dbReference>
<evidence type="ECO:0000256" key="4">
    <source>
        <dbReference type="ARBA" id="ARBA00022679"/>
    </source>
</evidence>
<dbReference type="AlphaFoldDB" id="A0AAI9SWL2"/>
<dbReference type="CDD" id="cd16473">
    <property type="entry name" value="RING-H2_RNF103"/>
    <property type="match status" value="1"/>
</dbReference>
<evidence type="ECO:0000256" key="13">
    <source>
        <dbReference type="SAM" id="MobiDB-lite"/>
    </source>
</evidence>
<comment type="subcellular location">
    <subcellularLocation>
        <location evidence="2">Membrane</location>
        <topology evidence="2">Multi-pass membrane protein</topology>
    </subcellularLocation>
</comment>
<keyword evidence="9" id="KW-0862">Zinc</keyword>
<dbReference type="Proteomes" id="UP001202479">
    <property type="component" value="Unassembled WGS sequence"/>
</dbReference>
<proteinExistence type="predicted"/>
<evidence type="ECO:0000256" key="2">
    <source>
        <dbReference type="ARBA" id="ARBA00004141"/>
    </source>
</evidence>
<evidence type="ECO:0000256" key="3">
    <source>
        <dbReference type="ARBA" id="ARBA00012483"/>
    </source>
</evidence>
<dbReference type="InterPro" id="IPR013083">
    <property type="entry name" value="Znf_RING/FYVE/PHD"/>
</dbReference>
<dbReference type="SUPFAM" id="SSF57850">
    <property type="entry name" value="RING/U-box"/>
    <property type="match status" value="1"/>
</dbReference>
<dbReference type="GO" id="GO:0008270">
    <property type="term" value="F:zinc ion binding"/>
    <property type="evidence" value="ECO:0007669"/>
    <property type="project" value="UniProtKB-KW"/>
</dbReference>
<keyword evidence="11 14" id="KW-0472">Membrane</keyword>
<evidence type="ECO:0000256" key="10">
    <source>
        <dbReference type="ARBA" id="ARBA00022989"/>
    </source>
</evidence>
<evidence type="ECO:0000256" key="12">
    <source>
        <dbReference type="PROSITE-ProRule" id="PRU00175"/>
    </source>
</evidence>
<evidence type="ECO:0000256" key="8">
    <source>
        <dbReference type="ARBA" id="ARBA00022786"/>
    </source>
</evidence>
<feature type="region of interest" description="Disordered" evidence="13">
    <location>
        <begin position="418"/>
        <end position="465"/>
    </location>
</feature>
<protein>
    <recommendedName>
        <fullName evidence="3">RING-type E3 ubiquitin transferase</fullName>
        <ecNumber evidence="3">2.3.2.27</ecNumber>
    </recommendedName>
</protein>
<feature type="compositionally biased region" description="Polar residues" evidence="13">
    <location>
        <begin position="321"/>
        <end position="333"/>
    </location>
</feature>
<dbReference type="EMBL" id="JAHUZD010000106">
    <property type="protein sequence ID" value="KAI3404209.2"/>
    <property type="molecule type" value="Genomic_DNA"/>
</dbReference>
<dbReference type="Gene3D" id="3.30.40.10">
    <property type="entry name" value="Zinc/RING finger domain, C3HC4 (zinc finger)"/>
    <property type="match status" value="1"/>
</dbReference>
<keyword evidence="10 14" id="KW-1133">Transmembrane helix</keyword>
<dbReference type="InterPro" id="IPR001841">
    <property type="entry name" value="Znf_RING"/>
</dbReference>
<evidence type="ECO:0000256" key="14">
    <source>
        <dbReference type="SAM" id="Phobius"/>
    </source>
</evidence>
<evidence type="ECO:0000256" key="1">
    <source>
        <dbReference type="ARBA" id="ARBA00000900"/>
    </source>
</evidence>
<keyword evidence="6" id="KW-0479">Metal-binding</keyword>
<keyword evidence="7 12" id="KW-0863">Zinc-finger</keyword>
<dbReference type="GO" id="GO:0016567">
    <property type="term" value="P:protein ubiquitination"/>
    <property type="evidence" value="ECO:0007669"/>
    <property type="project" value="TreeGrafter"/>
</dbReference>
<keyword evidence="5 14" id="KW-0812">Transmembrane</keyword>
<feature type="transmembrane region" description="Helical" evidence="14">
    <location>
        <begin position="63"/>
        <end position="84"/>
    </location>
</feature>
<dbReference type="GeneID" id="73380587"/>
<evidence type="ECO:0000313" key="16">
    <source>
        <dbReference type="EMBL" id="KAI3404209.2"/>
    </source>
</evidence>
<comment type="caution">
    <text evidence="16">The sequence shown here is derived from an EMBL/GenBank/DDBJ whole genome shotgun (WGS) entry which is preliminary data.</text>
</comment>
<dbReference type="GO" id="GO:0061630">
    <property type="term" value="F:ubiquitin protein ligase activity"/>
    <property type="evidence" value="ECO:0007669"/>
    <property type="project" value="UniProtKB-EC"/>
</dbReference>
<evidence type="ECO:0000256" key="6">
    <source>
        <dbReference type="ARBA" id="ARBA00022723"/>
    </source>
</evidence>
<dbReference type="PROSITE" id="PS50089">
    <property type="entry name" value="ZF_RING_2"/>
    <property type="match status" value="1"/>
</dbReference>
<evidence type="ECO:0000256" key="7">
    <source>
        <dbReference type="ARBA" id="ARBA00022771"/>
    </source>
</evidence>
<name>A0AAI9SWL2_9ASCO</name>
<evidence type="ECO:0000256" key="11">
    <source>
        <dbReference type="ARBA" id="ARBA00023136"/>
    </source>
</evidence>
<feature type="compositionally biased region" description="Acidic residues" evidence="13">
    <location>
        <begin position="448"/>
        <end position="465"/>
    </location>
</feature>
<dbReference type="PANTHER" id="PTHR45977:SF4">
    <property type="entry name" value="RING-TYPE DOMAIN-CONTAINING PROTEIN"/>
    <property type="match status" value="1"/>
</dbReference>
<evidence type="ECO:0000256" key="9">
    <source>
        <dbReference type="ARBA" id="ARBA00022833"/>
    </source>
</evidence>
<evidence type="ECO:0000256" key="5">
    <source>
        <dbReference type="ARBA" id="ARBA00022692"/>
    </source>
</evidence>
<reference evidence="16" key="1">
    <citation type="journal article" date="2022" name="DNA Res.">
        <title>Genome analysis of five recently described species of the CUG-Ser clade uncovers Candida theae as a new hybrid lineage with pathogenic potential in the Candida parapsilosis species complex.</title>
        <authorList>
            <person name="Mixao V."/>
            <person name="Del Olmo V."/>
            <person name="Hegedusova E."/>
            <person name="Saus E."/>
            <person name="Pryszcz L."/>
            <person name="Cillingova A."/>
            <person name="Nosek J."/>
            <person name="Gabaldon T."/>
        </authorList>
    </citation>
    <scope>NUCLEOTIDE SEQUENCE</scope>
    <source>
        <strain evidence="16">CBS 10844</strain>
    </source>
</reference>
<accession>A0AAI9SWL2</accession>
<dbReference type="Pfam" id="PF13639">
    <property type="entry name" value="zf-RING_2"/>
    <property type="match status" value="1"/>
</dbReference>
<feature type="compositionally biased region" description="Polar residues" evidence="13">
    <location>
        <begin position="422"/>
        <end position="436"/>
    </location>
</feature>
<evidence type="ECO:0000313" key="17">
    <source>
        <dbReference type="Proteomes" id="UP001202479"/>
    </source>
</evidence>